<dbReference type="InterPro" id="IPR019327">
    <property type="entry name" value="WKF"/>
</dbReference>
<feature type="compositionally biased region" description="Low complexity" evidence="1">
    <location>
        <begin position="572"/>
        <end position="592"/>
    </location>
</feature>
<name>A0ABR0KUC1_9PEZI</name>
<comment type="caution">
    <text evidence="3">The sequence shown here is derived from an EMBL/GenBank/DDBJ whole genome shotgun (WGS) entry which is preliminary data.</text>
</comment>
<evidence type="ECO:0000313" key="3">
    <source>
        <dbReference type="EMBL" id="KAK5131360.1"/>
    </source>
</evidence>
<keyword evidence="4" id="KW-1185">Reference proteome</keyword>
<feature type="compositionally biased region" description="Basic residues" evidence="1">
    <location>
        <begin position="434"/>
        <end position="443"/>
    </location>
</feature>
<organism evidence="3 4">
    <name type="scientific">Cryomyces antarcticus</name>
    <dbReference type="NCBI Taxonomy" id="329879"/>
    <lineage>
        <taxon>Eukaryota</taxon>
        <taxon>Fungi</taxon>
        <taxon>Dikarya</taxon>
        <taxon>Ascomycota</taxon>
        <taxon>Pezizomycotina</taxon>
        <taxon>Dothideomycetes</taxon>
        <taxon>Dothideomycetes incertae sedis</taxon>
        <taxon>Cryomyces</taxon>
    </lineage>
</organism>
<feature type="region of interest" description="Disordered" evidence="1">
    <location>
        <begin position="221"/>
        <end position="319"/>
    </location>
</feature>
<feature type="compositionally biased region" description="Low complexity" evidence="1">
    <location>
        <begin position="170"/>
        <end position="185"/>
    </location>
</feature>
<feature type="compositionally biased region" description="Polar residues" evidence="1">
    <location>
        <begin position="475"/>
        <end position="494"/>
    </location>
</feature>
<sequence length="609" mass="66067">MTAPHVPAWKRLGLKLKFAKDTPEDYTKNSAAGASTPAVPLPAQSHLSTVPASRERTTDSAAHSHKRSTEDLHCAGNIGNVKRRKVSTAQKPKAQGDGHPLSGAGDSSSEPTLQARQTSNAATVPVAVATKPRPQTLKEKLKEKKKKAKSGFQDPVNRSAAVSGLSASGPPTRATQPPDADTTPTPKRRKSVAFTPETKVEDGDSAQALFKAWVAEQNGPDAEFTSAEVAEFEPPPALHPANGPTTKNQTPAKKERKLNKNKEKKSTEQEAVNGSAQDVLHSTSQIIPATLSETSAPAKKVKKDQKEESHSAAQTKDLSSYTEYLRQYSDDRAGWKFNKVKQTDLLKNIWNLYRIPSSYDKALSDYLLGLQGQAAQTRLREAARNFIKESEEEDEKSGENTNNVAEDTEPSKEVNGEMEDPAARAQAHDEALRRRLRESKARRKGETVKEDQQSEEFAHKLQKRKRAEMILQSLKAVNTPSHTPTESSQNQCSSGEVGVNGKPLTNGHHTGLGKRIVFDDADEPPRKRARRRKVRTGVPDDDDSSSSDSDASIPSAATNSDLDESDEDESSSETSSGSSSDSSGGDSSSDETSTSDDEDEDDSDDPRDD</sequence>
<dbReference type="Pfam" id="PF10180">
    <property type="entry name" value="WKF"/>
    <property type="match status" value="1"/>
</dbReference>
<feature type="region of interest" description="Disordered" evidence="1">
    <location>
        <begin position="23"/>
        <end position="204"/>
    </location>
</feature>
<feature type="region of interest" description="Disordered" evidence="1">
    <location>
        <begin position="388"/>
        <end position="609"/>
    </location>
</feature>
<evidence type="ECO:0000313" key="4">
    <source>
        <dbReference type="Proteomes" id="UP001357485"/>
    </source>
</evidence>
<dbReference type="EMBL" id="JAVRRA010024647">
    <property type="protein sequence ID" value="KAK5131360.1"/>
    <property type="molecule type" value="Genomic_DNA"/>
</dbReference>
<feature type="compositionally biased region" description="Basic and acidic residues" evidence="1">
    <location>
        <begin position="258"/>
        <end position="268"/>
    </location>
</feature>
<gene>
    <name evidence="3" type="ORF">LTR16_000825</name>
</gene>
<protein>
    <recommendedName>
        <fullName evidence="2">WKF domain-containing protein</fullName>
    </recommendedName>
</protein>
<evidence type="ECO:0000259" key="2">
    <source>
        <dbReference type="Pfam" id="PF10180"/>
    </source>
</evidence>
<evidence type="ECO:0000256" key="1">
    <source>
        <dbReference type="SAM" id="MobiDB-lite"/>
    </source>
</evidence>
<feature type="domain" description="WKF" evidence="2">
    <location>
        <begin position="323"/>
        <end position="385"/>
    </location>
</feature>
<dbReference type="PANTHER" id="PTHR22306">
    <property type="entry name" value="CHROMOSOME 7 OPEN READING FRAME 50"/>
    <property type="match status" value="1"/>
</dbReference>
<dbReference type="PANTHER" id="PTHR22306:SF2">
    <property type="entry name" value="CHROMOSOME 7 OPEN READING FRAME 50"/>
    <property type="match status" value="1"/>
</dbReference>
<dbReference type="Proteomes" id="UP001357485">
    <property type="component" value="Unassembled WGS sequence"/>
</dbReference>
<reference evidence="3 4" key="1">
    <citation type="submission" date="2023-08" db="EMBL/GenBank/DDBJ databases">
        <title>Black Yeasts Isolated from many extreme environments.</title>
        <authorList>
            <person name="Coleine C."/>
            <person name="Stajich J.E."/>
            <person name="Selbmann L."/>
        </authorList>
    </citation>
    <scope>NUCLEOTIDE SEQUENCE [LARGE SCALE GENOMIC DNA]</scope>
    <source>
        <strain evidence="3 4">CCFEE 536</strain>
    </source>
</reference>
<feature type="compositionally biased region" description="Acidic residues" evidence="1">
    <location>
        <begin position="561"/>
        <end position="571"/>
    </location>
</feature>
<feature type="compositionally biased region" description="Low complexity" evidence="1">
    <location>
        <begin position="121"/>
        <end position="130"/>
    </location>
</feature>
<feature type="compositionally biased region" description="Acidic residues" evidence="1">
    <location>
        <begin position="593"/>
        <end position="609"/>
    </location>
</feature>
<accession>A0ABR0KUC1</accession>
<feature type="compositionally biased region" description="Polar residues" evidence="1">
    <location>
        <begin position="269"/>
        <end position="295"/>
    </location>
</feature>
<feature type="compositionally biased region" description="Polar residues" evidence="1">
    <location>
        <begin position="105"/>
        <end position="120"/>
    </location>
</feature>
<feature type="compositionally biased region" description="Basic and acidic residues" evidence="1">
    <location>
        <begin position="444"/>
        <end position="459"/>
    </location>
</feature>
<proteinExistence type="predicted"/>